<dbReference type="RefSeq" id="WP_116208188.1">
    <property type="nucleotide sequence ID" value="NZ_QUNR01000003.1"/>
</dbReference>
<organism evidence="13 14">
    <name type="scientific">Paraperlucidibaca baekdonensis</name>
    <dbReference type="NCBI Taxonomy" id="748120"/>
    <lineage>
        <taxon>Bacteria</taxon>
        <taxon>Pseudomonadati</taxon>
        <taxon>Pseudomonadota</taxon>
        <taxon>Gammaproteobacteria</taxon>
        <taxon>Moraxellales</taxon>
        <taxon>Moraxellaceae</taxon>
        <taxon>Paraperlucidibaca</taxon>
    </lineage>
</organism>
<keyword evidence="5 9" id="KW-0450">Lipoyl</keyword>
<dbReference type="OrthoDB" id="9805770at2"/>
<dbReference type="PROSITE" id="PS00189">
    <property type="entry name" value="LIPOYL"/>
    <property type="match status" value="1"/>
</dbReference>
<keyword evidence="6 9" id="KW-0012">Acyltransferase</keyword>
<keyword evidence="14" id="KW-1185">Reference proteome</keyword>
<dbReference type="InterPro" id="IPR000089">
    <property type="entry name" value="Biotin_lipoyl"/>
</dbReference>
<evidence type="ECO:0000256" key="7">
    <source>
        <dbReference type="ARBA" id="ARBA00025211"/>
    </source>
</evidence>
<dbReference type="GO" id="GO:0031405">
    <property type="term" value="F:lipoic acid binding"/>
    <property type="evidence" value="ECO:0007669"/>
    <property type="project" value="TreeGrafter"/>
</dbReference>
<feature type="domain" description="Lipoyl-binding" evidence="11">
    <location>
        <begin position="2"/>
        <end position="75"/>
    </location>
</feature>
<dbReference type="Proteomes" id="UP000256774">
    <property type="component" value="Unassembled WGS sequence"/>
</dbReference>
<dbReference type="Pfam" id="PF00364">
    <property type="entry name" value="Biotin_lipoyl"/>
    <property type="match status" value="1"/>
</dbReference>
<evidence type="ECO:0000256" key="2">
    <source>
        <dbReference type="ARBA" id="ARBA00007317"/>
    </source>
</evidence>
<dbReference type="PANTHER" id="PTHR43178">
    <property type="entry name" value="DIHYDROLIPOAMIDE ACETYLTRANSFERASE COMPONENT OF PYRUVATE DEHYDROGENASE COMPLEX"/>
    <property type="match status" value="1"/>
</dbReference>
<feature type="domain" description="Peripheral subunit-binding (PSBD)" evidence="12">
    <location>
        <begin position="145"/>
        <end position="183"/>
    </location>
</feature>
<evidence type="ECO:0000256" key="5">
    <source>
        <dbReference type="ARBA" id="ARBA00022823"/>
    </source>
</evidence>
<keyword evidence="13" id="KW-0670">Pyruvate</keyword>
<evidence type="ECO:0000256" key="1">
    <source>
        <dbReference type="ARBA" id="ARBA00001938"/>
    </source>
</evidence>
<keyword evidence="4 9" id="KW-0808">Transferase</keyword>
<protein>
    <recommendedName>
        <fullName evidence="9">Dihydrolipoamide acetyltransferase component of pyruvate dehydrogenase complex</fullName>
        <ecNumber evidence="9">2.3.1.-</ecNumber>
    </recommendedName>
</protein>
<dbReference type="InterPro" id="IPR001078">
    <property type="entry name" value="2-oxoacid_DH_actylTfrase"/>
</dbReference>
<dbReference type="Pfam" id="PF02817">
    <property type="entry name" value="E3_binding"/>
    <property type="match status" value="1"/>
</dbReference>
<dbReference type="SUPFAM" id="SSF47005">
    <property type="entry name" value="Peripheral subunit-binding domain of 2-oxo acid dehydrogenase complex"/>
    <property type="match status" value="1"/>
</dbReference>
<dbReference type="EMBL" id="QUNR01000003">
    <property type="protein sequence ID" value="REH37562.1"/>
    <property type="molecule type" value="Genomic_DNA"/>
</dbReference>
<proteinExistence type="inferred from homology"/>
<evidence type="ECO:0000256" key="3">
    <source>
        <dbReference type="ARBA" id="ARBA00011484"/>
    </source>
</evidence>
<dbReference type="InterPro" id="IPR023213">
    <property type="entry name" value="CAT-like_dom_sf"/>
</dbReference>
<dbReference type="SUPFAM" id="SSF52777">
    <property type="entry name" value="CoA-dependent acyltransferases"/>
    <property type="match status" value="1"/>
</dbReference>
<evidence type="ECO:0000259" key="11">
    <source>
        <dbReference type="PROSITE" id="PS50968"/>
    </source>
</evidence>
<dbReference type="AlphaFoldDB" id="A0A3E0H531"/>
<reference evidence="13 14" key="1">
    <citation type="submission" date="2018-08" db="EMBL/GenBank/DDBJ databases">
        <title>Genomic Encyclopedia of Type Strains, Phase IV (KMG-IV): sequencing the most valuable type-strain genomes for metagenomic binning, comparative biology and taxonomic classification.</title>
        <authorList>
            <person name="Goeker M."/>
        </authorList>
    </citation>
    <scope>NUCLEOTIDE SEQUENCE [LARGE SCALE GENOMIC DNA]</scope>
    <source>
        <strain evidence="13 14">DSM 26022</strain>
    </source>
</reference>
<feature type="region of interest" description="Disordered" evidence="10">
    <location>
        <begin position="72"/>
        <end position="147"/>
    </location>
</feature>
<dbReference type="PROSITE" id="PS50968">
    <property type="entry name" value="BIOTINYL_LIPOYL"/>
    <property type="match status" value="1"/>
</dbReference>
<comment type="cofactor">
    <cofactor evidence="1 9">
        <name>(R)-lipoate</name>
        <dbReference type="ChEBI" id="CHEBI:83088"/>
    </cofactor>
</comment>
<evidence type="ECO:0000256" key="8">
    <source>
        <dbReference type="ARBA" id="ARBA00048370"/>
    </source>
</evidence>
<evidence type="ECO:0000256" key="6">
    <source>
        <dbReference type="ARBA" id="ARBA00023315"/>
    </source>
</evidence>
<dbReference type="SUPFAM" id="SSF51230">
    <property type="entry name" value="Single hybrid motif"/>
    <property type="match status" value="1"/>
</dbReference>
<feature type="compositionally biased region" description="Acidic residues" evidence="10">
    <location>
        <begin position="104"/>
        <end position="113"/>
    </location>
</feature>
<gene>
    <name evidence="13" type="ORF">DFR26_1337</name>
</gene>
<dbReference type="EC" id="2.3.1.-" evidence="9"/>
<dbReference type="InterPro" id="IPR004167">
    <property type="entry name" value="PSBD"/>
</dbReference>
<evidence type="ECO:0000256" key="10">
    <source>
        <dbReference type="SAM" id="MobiDB-lite"/>
    </source>
</evidence>
<comment type="similarity">
    <text evidence="2 9">Belongs to the 2-oxoacid dehydrogenase family.</text>
</comment>
<evidence type="ECO:0000313" key="13">
    <source>
        <dbReference type="EMBL" id="REH37562.1"/>
    </source>
</evidence>
<dbReference type="GO" id="GO:0006086">
    <property type="term" value="P:pyruvate decarboxylation to acetyl-CoA"/>
    <property type="evidence" value="ECO:0007669"/>
    <property type="project" value="TreeGrafter"/>
</dbReference>
<comment type="catalytic activity">
    <reaction evidence="8">
        <text>N(6)-[(R)-dihydrolipoyl]-L-lysyl-[protein] + acetyl-CoA = N(6)-[(R)-S(8)-acetyldihydrolipoyl]-L-lysyl-[protein] + CoA</text>
        <dbReference type="Rhea" id="RHEA:17017"/>
        <dbReference type="Rhea" id="RHEA-COMP:10475"/>
        <dbReference type="Rhea" id="RHEA-COMP:10478"/>
        <dbReference type="ChEBI" id="CHEBI:57287"/>
        <dbReference type="ChEBI" id="CHEBI:57288"/>
        <dbReference type="ChEBI" id="CHEBI:83100"/>
        <dbReference type="ChEBI" id="CHEBI:83111"/>
        <dbReference type="EC" id="2.3.1.12"/>
    </reaction>
</comment>
<dbReference type="Gene3D" id="2.40.50.100">
    <property type="match status" value="1"/>
</dbReference>
<comment type="caution">
    <text evidence="13">The sequence shown here is derived from an EMBL/GenBank/DDBJ whole genome shotgun (WGS) entry which is preliminary data.</text>
</comment>
<name>A0A3E0H531_9GAMM</name>
<dbReference type="PANTHER" id="PTHR43178:SF2">
    <property type="entry name" value="DIHYDROLIPOYLLYSINE-RESIDUE ACETYLTRANSFERASE COMPONENT OF PYRUVATE DEHYDROGENASE COMPLEX"/>
    <property type="match status" value="1"/>
</dbReference>
<accession>A0A3E0H531</accession>
<dbReference type="InterPro" id="IPR036625">
    <property type="entry name" value="E3-bd_dom_sf"/>
</dbReference>
<dbReference type="CDD" id="cd06849">
    <property type="entry name" value="lipoyl_domain"/>
    <property type="match status" value="1"/>
</dbReference>
<dbReference type="FunFam" id="3.30.559.10:FF:000004">
    <property type="entry name" value="Acetyltransferase component of pyruvate dehydrogenase complex"/>
    <property type="match status" value="1"/>
</dbReference>
<sequence length="442" mass="46939">MTKSVKVPDLGVDAAEVIELLVTPGETVKKEQPIAVLESDKASLELPAPEDGVLTSWSVSVGTSVKEGDALCEMDSADGGSSAEKPDAASSDKPMEKAPQADNASEDDSEANEAAEKSPPETKAPAKQEALKQAEFSSGPSKAVHAGPAVRRLARELGVDLAALPSGQGPNGRLLKEDVHAWVKSRISQAPASSGGLSMGELPPEPDYSKWGEIELTPRSRIQRKTAENLSRSSLMVPQVTQFDVADITELEAFRLTQRDRFKADGLSLTMTALVAKTVAYVLREMPQFNASLSRDGENLVLKQYVNLGIAVDTPNGLVVPVLHNADRMSLREIAEQLGRMAEQARAGKLPPAAMQGASFTISSLGGIGGTAFTPLVNWPEVGILGLSRAVKAPVWNGSAFEPRLQLPLSLSYDHRVIDGAAAARFTTRLGALLADIRQLLV</sequence>
<dbReference type="Gene3D" id="3.30.559.10">
    <property type="entry name" value="Chloramphenicol acetyltransferase-like domain"/>
    <property type="match status" value="1"/>
</dbReference>
<dbReference type="GO" id="GO:0005737">
    <property type="term" value="C:cytoplasm"/>
    <property type="evidence" value="ECO:0007669"/>
    <property type="project" value="TreeGrafter"/>
</dbReference>
<feature type="compositionally biased region" description="Basic and acidic residues" evidence="10">
    <location>
        <begin position="114"/>
        <end position="132"/>
    </location>
</feature>
<evidence type="ECO:0000256" key="9">
    <source>
        <dbReference type="RuleBase" id="RU003423"/>
    </source>
</evidence>
<comment type="subunit">
    <text evidence="3">Forms a 24-polypeptide structural core with octahedral symmetry.</text>
</comment>
<evidence type="ECO:0000256" key="4">
    <source>
        <dbReference type="ARBA" id="ARBA00022679"/>
    </source>
</evidence>
<dbReference type="InterPro" id="IPR050743">
    <property type="entry name" value="2-oxoacid_DH_E2_comp"/>
</dbReference>
<evidence type="ECO:0000313" key="14">
    <source>
        <dbReference type="Proteomes" id="UP000256774"/>
    </source>
</evidence>
<dbReference type="PROSITE" id="PS51826">
    <property type="entry name" value="PSBD"/>
    <property type="match status" value="1"/>
</dbReference>
<comment type="function">
    <text evidence="7">The pyruvate dehydrogenase complex catalyzes the overall conversion of pyruvate to acetyl-CoA and CO(2). It contains multiple copies of three enzymatic components: pyruvate dehydrogenase (E1), dihydrolipoamide acetyltransferase (E2) and lipoamide dehydrogenase (E3).</text>
</comment>
<dbReference type="InterPro" id="IPR003016">
    <property type="entry name" value="2-oxoA_DH_lipoyl-BS"/>
</dbReference>
<dbReference type="Pfam" id="PF00198">
    <property type="entry name" value="2-oxoacid_dh"/>
    <property type="match status" value="1"/>
</dbReference>
<dbReference type="InterPro" id="IPR011053">
    <property type="entry name" value="Single_hybrid_motif"/>
</dbReference>
<dbReference type="GO" id="GO:0004742">
    <property type="term" value="F:dihydrolipoyllysine-residue acetyltransferase activity"/>
    <property type="evidence" value="ECO:0007669"/>
    <property type="project" value="UniProtKB-EC"/>
</dbReference>
<evidence type="ECO:0000259" key="12">
    <source>
        <dbReference type="PROSITE" id="PS51826"/>
    </source>
</evidence>
<dbReference type="Gene3D" id="4.10.320.10">
    <property type="entry name" value="E3-binding domain"/>
    <property type="match status" value="1"/>
</dbReference>